<evidence type="ECO:0000313" key="8">
    <source>
        <dbReference type="Proteomes" id="UP000184447"/>
    </source>
</evidence>
<feature type="chain" id="PRO_5038857752" evidence="6">
    <location>
        <begin position="26"/>
        <end position="529"/>
    </location>
</feature>
<evidence type="ECO:0000256" key="3">
    <source>
        <dbReference type="ARBA" id="ARBA00023136"/>
    </source>
</evidence>
<keyword evidence="3" id="KW-0472">Membrane</keyword>
<dbReference type="Proteomes" id="UP000184447">
    <property type="component" value="Unassembled WGS sequence"/>
</dbReference>
<keyword evidence="1" id="KW-1003">Cell membrane</keyword>
<keyword evidence="5" id="KW-0449">Lipoprotein</keyword>
<feature type="signal peptide" evidence="6">
    <location>
        <begin position="1"/>
        <end position="25"/>
    </location>
</feature>
<evidence type="ECO:0000256" key="6">
    <source>
        <dbReference type="SAM" id="SignalP"/>
    </source>
</evidence>
<dbReference type="PANTHER" id="PTHR43649">
    <property type="entry name" value="ARABINOSE-BINDING PROTEIN-RELATED"/>
    <property type="match status" value="1"/>
</dbReference>
<accession>A0A1M5WA75</accession>
<dbReference type="PANTHER" id="PTHR43649:SF33">
    <property type="entry name" value="POLYGALACTURONAN_RHAMNOGALACTURONAN-BINDING PROTEIN YTCQ"/>
    <property type="match status" value="1"/>
</dbReference>
<evidence type="ECO:0000256" key="5">
    <source>
        <dbReference type="ARBA" id="ARBA00023288"/>
    </source>
</evidence>
<dbReference type="Gene3D" id="3.40.190.10">
    <property type="entry name" value="Periplasmic binding protein-like II"/>
    <property type="match status" value="2"/>
</dbReference>
<evidence type="ECO:0000256" key="2">
    <source>
        <dbReference type="ARBA" id="ARBA00022729"/>
    </source>
</evidence>
<protein>
    <submittedName>
        <fullName evidence="7">Putative aldouronate transport system substrate-binding protein</fullName>
    </submittedName>
</protein>
<keyword evidence="4" id="KW-0564">Palmitate</keyword>
<evidence type="ECO:0000256" key="4">
    <source>
        <dbReference type="ARBA" id="ARBA00023139"/>
    </source>
</evidence>
<reference evidence="7 8" key="1">
    <citation type="submission" date="2016-11" db="EMBL/GenBank/DDBJ databases">
        <authorList>
            <person name="Jaros S."/>
            <person name="Januszkiewicz K."/>
            <person name="Wedrychowicz H."/>
        </authorList>
    </citation>
    <scope>NUCLEOTIDE SEQUENCE [LARGE SCALE GENOMIC DNA]</scope>
    <source>
        <strain evidence="7 8">DSM 8605</strain>
    </source>
</reference>
<dbReference type="PROSITE" id="PS51257">
    <property type="entry name" value="PROKAR_LIPOPROTEIN"/>
    <property type="match status" value="1"/>
</dbReference>
<dbReference type="SUPFAM" id="SSF53850">
    <property type="entry name" value="Periplasmic binding protein-like II"/>
    <property type="match status" value="1"/>
</dbReference>
<dbReference type="Pfam" id="PF01547">
    <property type="entry name" value="SBP_bac_1"/>
    <property type="match status" value="1"/>
</dbReference>
<dbReference type="OrthoDB" id="2491264at2"/>
<dbReference type="STRING" id="1121316.SAMN02745207_02760"/>
<organism evidence="7 8">
    <name type="scientific">Clostridium grantii DSM 8605</name>
    <dbReference type="NCBI Taxonomy" id="1121316"/>
    <lineage>
        <taxon>Bacteria</taxon>
        <taxon>Bacillati</taxon>
        <taxon>Bacillota</taxon>
        <taxon>Clostridia</taxon>
        <taxon>Eubacteriales</taxon>
        <taxon>Clostridiaceae</taxon>
        <taxon>Clostridium</taxon>
    </lineage>
</organism>
<dbReference type="RefSeq" id="WP_073339005.1">
    <property type="nucleotide sequence ID" value="NZ_FQXM01000016.1"/>
</dbReference>
<evidence type="ECO:0000313" key="7">
    <source>
        <dbReference type="EMBL" id="SHH84402.1"/>
    </source>
</evidence>
<dbReference type="EMBL" id="FQXM01000016">
    <property type="protein sequence ID" value="SHH84402.1"/>
    <property type="molecule type" value="Genomic_DNA"/>
</dbReference>
<gene>
    <name evidence="7" type="ORF">SAMN02745207_02760</name>
</gene>
<dbReference type="AlphaFoldDB" id="A0A1M5WA75"/>
<dbReference type="InterPro" id="IPR006059">
    <property type="entry name" value="SBP"/>
</dbReference>
<evidence type="ECO:0000256" key="1">
    <source>
        <dbReference type="ARBA" id="ARBA00022475"/>
    </source>
</evidence>
<proteinExistence type="predicted"/>
<dbReference type="InterPro" id="IPR050490">
    <property type="entry name" value="Bact_solute-bd_prot1"/>
</dbReference>
<keyword evidence="8" id="KW-1185">Reference proteome</keyword>
<keyword evidence="2 6" id="KW-0732">Signal</keyword>
<sequence length="529" mass="59704">MIRRSKKFGIISLTLVLAMSMSLLAGCGKKTNDSANDAGNQTDEVTESGMVSDTPIKFTMLYADNASYPYKSDWIIWDKIKEATNVEFEIQSVPDSDYTTKKQIIFNSGDIPDIVTKTAALPEDAQSGILLPISDYLDKLPNMKKYLDENGFDADMDNLVQEDGKFYTLPTKCKDTRIQLHSWLIREDIFEKNNIAIPTTLDEVYEAGKKLKEIYPDSKPIINRFGSGNILSVIAPGFGTQAGWNLGNSGYVYDEESDKWVFAPTSDNYKEMLTYMNKLYTEGILDPEFTTLESATYEQLVTQSETFIMIDWVGNQNRYNLEGQKTDPDFNVQPFFPVKGADGDYAVPSAAKFEQSWVIPASVKDEPYFNTLLRFIDWCYTEEAAEILTFGVEGETFEKGTDGKLSYIDISKDISKEFGLGNNSLSVRVHKDFNYAFNGEEISNLFDEIDKAGAVKAPEPGIRLSGDEIEEVKLYSTALTDYINVMTESLIYGKESFSDWDKFVTEYQNKGSDKLGEIYNTAWTRQNTK</sequence>
<name>A0A1M5WA75_9CLOT</name>